<name>A0A0C3DXW2_9AGAM</name>
<reference evidence="3" key="2">
    <citation type="submission" date="2015-01" db="EMBL/GenBank/DDBJ databases">
        <title>Evolutionary Origins and Diversification of the Mycorrhizal Mutualists.</title>
        <authorList>
            <consortium name="DOE Joint Genome Institute"/>
            <consortium name="Mycorrhizal Genomics Consortium"/>
            <person name="Kohler A."/>
            <person name="Kuo A."/>
            <person name="Nagy L.G."/>
            <person name="Floudas D."/>
            <person name="Copeland A."/>
            <person name="Barry K.W."/>
            <person name="Cichocki N."/>
            <person name="Veneault-Fourrey C."/>
            <person name="LaButti K."/>
            <person name="Lindquist E.A."/>
            <person name="Lipzen A."/>
            <person name="Lundell T."/>
            <person name="Morin E."/>
            <person name="Murat C."/>
            <person name="Riley R."/>
            <person name="Ohm R."/>
            <person name="Sun H."/>
            <person name="Tunlid A."/>
            <person name="Henrissat B."/>
            <person name="Grigoriev I.V."/>
            <person name="Hibbett D.S."/>
            <person name="Martin F."/>
        </authorList>
    </citation>
    <scope>NUCLEOTIDE SEQUENCE [LARGE SCALE GENOMIC DNA]</scope>
    <source>
        <strain evidence="3">Foug A</strain>
    </source>
</reference>
<keyword evidence="3" id="KW-1185">Reference proteome</keyword>
<dbReference type="AlphaFoldDB" id="A0A0C3DXW2"/>
<dbReference type="EMBL" id="KN822059">
    <property type="protein sequence ID" value="KIM60726.1"/>
    <property type="molecule type" value="Genomic_DNA"/>
</dbReference>
<sequence length="160" mass="17208">MGPNKALFRRDSASSGSRIGTPPGSHQVLKSLDAYRMQLNSIPIHSRPALPQALPRWHQVDSRVVFGRTSSWGQQRWVESCRRGSRASAVRLGAGAYPSPSSSLYNTPAGPTREQAVIAALASQTLLGKLGQSFWDVFSGSSSASSLTHLTPTSTTMDKQ</sequence>
<dbReference type="InParanoid" id="A0A0C3DXW2"/>
<dbReference type="STRING" id="1036808.A0A0C3DXW2"/>
<organism evidence="2 3">
    <name type="scientific">Scleroderma citrinum Foug A</name>
    <dbReference type="NCBI Taxonomy" id="1036808"/>
    <lineage>
        <taxon>Eukaryota</taxon>
        <taxon>Fungi</taxon>
        <taxon>Dikarya</taxon>
        <taxon>Basidiomycota</taxon>
        <taxon>Agaricomycotina</taxon>
        <taxon>Agaricomycetes</taxon>
        <taxon>Agaricomycetidae</taxon>
        <taxon>Boletales</taxon>
        <taxon>Sclerodermatineae</taxon>
        <taxon>Sclerodermataceae</taxon>
        <taxon>Scleroderma</taxon>
    </lineage>
</organism>
<feature type="region of interest" description="Disordered" evidence="1">
    <location>
        <begin position="1"/>
        <end position="25"/>
    </location>
</feature>
<dbReference type="Proteomes" id="UP000053989">
    <property type="component" value="Unassembled WGS sequence"/>
</dbReference>
<dbReference type="OrthoDB" id="5571888at2759"/>
<protein>
    <submittedName>
        <fullName evidence="2">Uncharacterized protein</fullName>
    </submittedName>
</protein>
<evidence type="ECO:0000313" key="2">
    <source>
        <dbReference type="EMBL" id="KIM60726.1"/>
    </source>
</evidence>
<dbReference type="HOGENOM" id="CLU_1653164_0_0_1"/>
<feature type="region of interest" description="Disordered" evidence="1">
    <location>
        <begin position="141"/>
        <end position="160"/>
    </location>
</feature>
<evidence type="ECO:0000256" key="1">
    <source>
        <dbReference type="SAM" id="MobiDB-lite"/>
    </source>
</evidence>
<gene>
    <name evidence="2" type="ORF">SCLCIDRAFT_26426</name>
</gene>
<reference evidence="2 3" key="1">
    <citation type="submission" date="2014-04" db="EMBL/GenBank/DDBJ databases">
        <authorList>
            <consortium name="DOE Joint Genome Institute"/>
            <person name="Kuo A."/>
            <person name="Kohler A."/>
            <person name="Nagy L.G."/>
            <person name="Floudas D."/>
            <person name="Copeland A."/>
            <person name="Barry K.W."/>
            <person name="Cichocki N."/>
            <person name="Veneault-Fourrey C."/>
            <person name="LaButti K."/>
            <person name="Lindquist E.A."/>
            <person name="Lipzen A."/>
            <person name="Lundell T."/>
            <person name="Morin E."/>
            <person name="Murat C."/>
            <person name="Sun H."/>
            <person name="Tunlid A."/>
            <person name="Henrissat B."/>
            <person name="Grigoriev I.V."/>
            <person name="Hibbett D.S."/>
            <person name="Martin F."/>
            <person name="Nordberg H.P."/>
            <person name="Cantor M.N."/>
            <person name="Hua S.X."/>
        </authorList>
    </citation>
    <scope>NUCLEOTIDE SEQUENCE [LARGE SCALE GENOMIC DNA]</scope>
    <source>
        <strain evidence="2 3">Foug A</strain>
    </source>
</reference>
<proteinExistence type="predicted"/>
<evidence type="ECO:0000313" key="3">
    <source>
        <dbReference type="Proteomes" id="UP000053989"/>
    </source>
</evidence>
<accession>A0A0C3DXW2</accession>